<reference evidence="2 3" key="1">
    <citation type="submission" date="2023-10" db="EMBL/GenBank/DDBJ databases">
        <title>Marine bacteria isolated from horseshoe crab.</title>
        <authorList>
            <person name="Cheng T.H."/>
        </authorList>
    </citation>
    <scope>NUCLEOTIDE SEQUENCE [LARGE SCALE GENOMIC DNA]</scope>
    <source>
        <strain evidence="2 3">HSC6</strain>
    </source>
</reference>
<dbReference type="InterPro" id="IPR006058">
    <property type="entry name" value="2Fe2S_fd_BS"/>
</dbReference>
<dbReference type="InterPro" id="IPR001041">
    <property type="entry name" value="2Fe-2S_ferredoxin-type"/>
</dbReference>
<dbReference type="PROSITE" id="PS00197">
    <property type="entry name" value="2FE2S_FER_1"/>
    <property type="match status" value="1"/>
</dbReference>
<gene>
    <name evidence="2" type="ORF">R2X38_11965</name>
</gene>
<evidence type="ECO:0000313" key="2">
    <source>
        <dbReference type="EMBL" id="MDV5169707.1"/>
    </source>
</evidence>
<dbReference type="SUPFAM" id="SSF54292">
    <property type="entry name" value="2Fe-2S ferredoxin-like"/>
    <property type="match status" value="1"/>
</dbReference>
<dbReference type="CDD" id="cd00207">
    <property type="entry name" value="fer2"/>
    <property type="match status" value="1"/>
</dbReference>
<evidence type="ECO:0000313" key="3">
    <source>
        <dbReference type="Proteomes" id="UP001186452"/>
    </source>
</evidence>
<protein>
    <submittedName>
        <fullName evidence="2">2Fe-2S iron-sulfur cluster-binding protein</fullName>
    </submittedName>
</protein>
<name>A0ABU3ZI48_9GAMM</name>
<dbReference type="PROSITE" id="PS51085">
    <property type="entry name" value="2FE2S_FER_2"/>
    <property type="match status" value="1"/>
</dbReference>
<keyword evidence="3" id="KW-1185">Reference proteome</keyword>
<dbReference type="Proteomes" id="UP001186452">
    <property type="component" value="Unassembled WGS sequence"/>
</dbReference>
<dbReference type="InterPro" id="IPR012675">
    <property type="entry name" value="Beta-grasp_dom_sf"/>
</dbReference>
<evidence type="ECO:0000259" key="1">
    <source>
        <dbReference type="PROSITE" id="PS51085"/>
    </source>
</evidence>
<proteinExistence type="predicted"/>
<dbReference type="EMBL" id="JAWJZI010000004">
    <property type="protein sequence ID" value="MDV5169707.1"/>
    <property type="molecule type" value="Genomic_DNA"/>
</dbReference>
<dbReference type="InterPro" id="IPR036010">
    <property type="entry name" value="2Fe-2S_ferredoxin-like_sf"/>
</dbReference>
<sequence>MVKLTIKDTQEIVEAEQGVAVSDLFEFDGLRSVPFNCMRGSCGSCVVRPLSNIWHLGEMAFEERFKLESMDLSPNEHRLLCQCHLLDDSEVELV</sequence>
<comment type="caution">
    <text evidence="2">The sequence shown here is derived from an EMBL/GenBank/DDBJ whole genome shotgun (WGS) entry which is preliminary data.</text>
</comment>
<dbReference type="Gene3D" id="3.10.20.30">
    <property type="match status" value="1"/>
</dbReference>
<accession>A0ABU3ZI48</accession>
<dbReference type="RefSeq" id="WP_317522466.1">
    <property type="nucleotide sequence ID" value="NZ_JAWJZI010000004.1"/>
</dbReference>
<dbReference type="Pfam" id="PF00111">
    <property type="entry name" value="Fer2"/>
    <property type="match status" value="1"/>
</dbReference>
<feature type="domain" description="2Fe-2S ferredoxin-type" evidence="1">
    <location>
        <begin position="1"/>
        <end position="94"/>
    </location>
</feature>
<organism evidence="2 3">
    <name type="scientific">Photobacterium rosenbergii</name>
    <dbReference type="NCBI Taxonomy" id="294936"/>
    <lineage>
        <taxon>Bacteria</taxon>
        <taxon>Pseudomonadati</taxon>
        <taxon>Pseudomonadota</taxon>
        <taxon>Gammaproteobacteria</taxon>
        <taxon>Vibrionales</taxon>
        <taxon>Vibrionaceae</taxon>
        <taxon>Photobacterium</taxon>
    </lineage>
</organism>